<evidence type="ECO:0000313" key="2">
    <source>
        <dbReference type="Proteomes" id="UP001497535"/>
    </source>
</evidence>
<evidence type="ECO:0000313" key="1">
    <source>
        <dbReference type="EMBL" id="CAK5044131.1"/>
    </source>
</evidence>
<accession>A0ACB0YF48</accession>
<proteinExistence type="predicted"/>
<dbReference type="EMBL" id="CAVMJV010000011">
    <property type="protein sequence ID" value="CAK5044131.1"/>
    <property type="molecule type" value="Genomic_DNA"/>
</dbReference>
<name>A0ACB0YF48_MELEN</name>
<reference evidence="1" key="1">
    <citation type="submission" date="2023-11" db="EMBL/GenBank/DDBJ databases">
        <authorList>
            <person name="Poullet M."/>
        </authorList>
    </citation>
    <scope>NUCLEOTIDE SEQUENCE</scope>
    <source>
        <strain evidence="1">E1834</strain>
    </source>
</reference>
<gene>
    <name evidence="1" type="ORF">MENTE1834_LOCUS11354</name>
</gene>
<sequence>MEFHQKIHHFEPHISARTCSTMLIFVSFDSLLSNELSFKKSLDIPPNPQTHNIHLNLSEFVDICLNSTDIPA</sequence>
<dbReference type="Proteomes" id="UP001497535">
    <property type="component" value="Unassembled WGS sequence"/>
</dbReference>
<protein>
    <submittedName>
        <fullName evidence="1">Uncharacterized protein</fullName>
    </submittedName>
</protein>
<comment type="caution">
    <text evidence="1">The sequence shown here is derived from an EMBL/GenBank/DDBJ whole genome shotgun (WGS) entry which is preliminary data.</text>
</comment>
<keyword evidence="2" id="KW-1185">Reference proteome</keyword>
<organism evidence="1 2">
    <name type="scientific">Meloidogyne enterolobii</name>
    <name type="common">Root-knot nematode worm</name>
    <name type="synonym">Meloidogyne mayaguensis</name>
    <dbReference type="NCBI Taxonomy" id="390850"/>
    <lineage>
        <taxon>Eukaryota</taxon>
        <taxon>Metazoa</taxon>
        <taxon>Ecdysozoa</taxon>
        <taxon>Nematoda</taxon>
        <taxon>Chromadorea</taxon>
        <taxon>Rhabditida</taxon>
        <taxon>Tylenchina</taxon>
        <taxon>Tylenchomorpha</taxon>
        <taxon>Tylenchoidea</taxon>
        <taxon>Meloidogynidae</taxon>
        <taxon>Meloidogyninae</taxon>
        <taxon>Meloidogyne</taxon>
    </lineage>
</organism>